<evidence type="ECO:0000313" key="6">
    <source>
        <dbReference type="EMBL" id="GAG73987.1"/>
    </source>
</evidence>
<evidence type="ECO:0000256" key="1">
    <source>
        <dbReference type="ARBA" id="ARBA00022485"/>
    </source>
</evidence>
<dbReference type="InterPro" id="IPR007160">
    <property type="entry name" value="DUF362"/>
</dbReference>
<accession>X1AXU5</accession>
<gene>
    <name evidence="6" type="ORF">S01H4_02793</name>
</gene>
<organism evidence="6">
    <name type="scientific">marine sediment metagenome</name>
    <dbReference type="NCBI Taxonomy" id="412755"/>
    <lineage>
        <taxon>unclassified sequences</taxon>
        <taxon>metagenomes</taxon>
        <taxon>ecological metagenomes</taxon>
    </lineage>
</organism>
<comment type="caution">
    <text evidence="6">The sequence shown here is derived from an EMBL/GenBank/DDBJ whole genome shotgun (WGS) entry which is preliminary data.</text>
</comment>
<dbReference type="SUPFAM" id="SSF54862">
    <property type="entry name" value="4Fe-4S ferredoxins"/>
    <property type="match status" value="1"/>
</dbReference>
<dbReference type="EMBL" id="BART01000640">
    <property type="protein sequence ID" value="GAG73987.1"/>
    <property type="molecule type" value="Genomic_DNA"/>
</dbReference>
<evidence type="ECO:0000256" key="4">
    <source>
        <dbReference type="ARBA" id="ARBA00023014"/>
    </source>
</evidence>
<feature type="domain" description="4Fe-4S ferredoxin-type" evidence="5">
    <location>
        <begin position="218"/>
        <end position="247"/>
    </location>
</feature>
<keyword evidence="3" id="KW-0408">Iron</keyword>
<dbReference type="InterPro" id="IPR017896">
    <property type="entry name" value="4Fe4S_Fe-S-bd"/>
</dbReference>
<evidence type="ECO:0000256" key="2">
    <source>
        <dbReference type="ARBA" id="ARBA00022723"/>
    </source>
</evidence>
<proteinExistence type="predicted"/>
<keyword evidence="4" id="KW-0411">Iron-sulfur</keyword>
<dbReference type="PANTHER" id="PTHR24960">
    <property type="entry name" value="PHOTOSYSTEM I IRON-SULFUR CENTER-RELATED"/>
    <property type="match status" value="1"/>
</dbReference>
<keyword evidence="2" id="KW-0479">Metal-binding</keyword>
<feature type="domain" description="4Fe-4S ferredoxin-type" evidence="5">
    <location>
        <begin position="188"/>
        <end position="217"/>
    </location>
</feature>
<dbReference type="Gene3D" id="3.30.70.20">
    <property type="match status" value="1"/>
</dbReference>
<keyword evidence="1" id="KW-0004">4Fe-4S</keyword>
<evidence type="ECO:0000256" key="3">
    <source>
        <dbReference type="ARBA" id="ARBA00023004"/>
    </source>
</evidence>
<dbReference type="PROSITE" id="PS51379">
    <property type="entry name" value="4FE4S_FER_2"/>
    <property type="match status" value="2"/>
</dbReference>
<dbReference type="PANTHER" id="PTHR24960:SF83">
    <property type="entry name" value="4FE-4S FERREDOXIN-TYPE DOMAIN-CONTAINING PROTEIN"/>
    <property type="match status" value="1"/>
</dbReference>
<dbReference type="Pfam" id="PF12838">
    <property type="entry name" value="Fer4_7"/>
    <property type="match status" value="1"/>
</dbReference>
<name>X1AXU5_9ZZZZ</name>
<evidence type="ECO:0000259" key="5">
    <source>
        <dbReference type="PROSITE" id="PS51379"/>
    </source>
</evidence>
<dbReference type="InterPro" id="IPR050157">
    <property type="entry name" value="PSI_iron-sulfur_center"/>
</dbReference>
<dbReference type="Pfam" id="PF04015">
    <property type="entry name" value="DUF362"/>
    <property type="match status" value="1"/>
</dbReference>
<dbReference type="GO" id="GO:0046872">
    <property type="term" value="F:metal ion binding"/>
    <property type="evidence" value="ECO:0007669"/>
    <property type="project" value="UniProtKB-KW"/>
</dbReference>
<dbReference type="GO" id="GO:0051539">
    <property type="term" value="F:4 iron, 4 sulfur cluster binding"/>
    <property type="evidence" value="ECO:0007669"/>
    <property type="project" value="UniProtKB-KW"/>
</dbReference>
<reference evidence="6" key="1">
    <citation type="journal article" date="2014" name="Front. Microbiol.">
        <title>High frequency of phylogenetically diverse reductive dehalogenase-homologous genes in deep subseafloor sedimentary metagenomes.</title>
        <authorList>
            <person name="Kawai M."/>
            <person name="Futagami T."/>
            <person name="Toyoda A."/>
            <person name="Takaki Y."/>
            <person name="Nishi S."/>
            <person name="Hori S."/>
            <person name="Arai W."/>
            <person name="Tsubouchi T."/>
            <person name="Morono Y."/>
            <person name="Uchiyama I."/>
            <person name="Ito T."/>
            <person name="Fujiyama A."/>
            <person name="Inagaki F."/>
            <person name="Takami H."/>
        </authorList>
    </citation>
    <scope>NUCLEOTIDE SEQUENCE</scope>
    <source>
        <strain evidence="6">Expedition CK06-06</strain>
    </source>
</reference>
<protein>
    <recommendedName>
        <fullName evidence="5">4Fe-4S ferredoxin-type domain-containing protein</fullName>
    </recommendedName>
</protein>
<dbReference type="AlphaFoldDB" id="X1AXU5"/>
<sequence>MVNRAKVYFTDLRAKPGKNLLDKLKKLVLKAGVKKIDFKDKFAALKIHFGEPGNLSYIRPNYVACIVKLIKDFGGRPFLTDANTLYYGKRANAVDHLNTAMVNGFNRIAVGCDVIVADGLKGTEYQEIPIDKKHCKAPKIAAAIASTDIIISLTHFKGHEMTGFGGTLKNLGMGSGSRAGKMEMHSNSKPKIILKNCIGCGQCIKNCSQEAIHFNENKKAEIDYQKCIGCGQCVAVCQYSAAVVGSDESGAMVQEKIAEYTYAVLKDKPHFHISFIMNVSPYCDCWNYNDMAIVPDIGMAASFDPVALDRACVDLVNKAPMIRGSILDEKDFHSGEDKFGHIHIDTDWKIGLDYAEKIGLGTQNYDLIIVK</sequence>